<keyword evidence="2" id="KW-0808">Transferase</keyword>
<evidence type="ECO:0000259" key="1">
    <source>
        <dbReference type="Pfam" id="PF00535"/>
    </source>
</evidence>
<dbReference type="CDD" id="cd04179">
    <property type="entry name" value="DPM_DPG-synthase_like"/>
    <property type="match status" value="1"/>
</dbReference>
<evidence type="ECO:0000313" key="3">
    <source>
        <dbReference type="Proteomes" id="UP000296706"/>
    </source>
</evidence>
<reference evidence="2 3" key="1">
    <citation type="journal article" date="2019" name="Nat. Commun.">
        <title>A new type of DNA phosphorothioation-based antiviral system in archaea.</title>
        <authorList>
            <person name="Xiong L."/>
            <person name="Liu S."/>
            <person name="Chen S."/>
            <person name="Xiao Y."/>
            <person name="Zhu B."/>
            <person name="Gao Y."/>
            <person name="Zhang Y."/>
            <person name="Chen B."/>
            <person name="Luo J."/>
            <person name="Deng Z."/>
            <person name="Chen X."/>
            <person name="Wang L."/>
            <person name="Chen S."/>
        </authorList>
    </citation>
    <scope>NUCLEOTIDE SEQUENCE [LARGE SCALE GENOMIC DNA]</scope>
    <source>
        <strain evidence="2 3">CBA1105</strain>
    </source>
</reference>
<dbReference type="KEGG" id="hsn:DV733_03605"/>
<dbReference type="PANTHER" id="PTHR48090">
    <property type="entry name" value="UNDECAPRENYL-PHOSPHATE 4-DEOXY-4-FORMAMIDO-L-ARABINOSE TRANSFERASE-RELATED"/>
    <property type="match status" value="1"/>
</dbReference>
<accession>A0A4D6HAW3</accession>
<dbReference type="OrthoDB" id="11098at2157"/>
<keyword evidence="3" id="KW-1185">Reference proteome</keyword>
<dbReference type="Pfam" id="PF00535">
    <property type="entry name" value="Glycos_transf_2"/>
    <property type="match status" value="1"/>
</dbReference>
<dbReference type="Proteomes" id="UP000296706">
    <property type="component" value="Chromosome"/>
</dbReference>
<dbReference type="InterPro" id="IPR050256">
    <property type="entry name" value="Glycosyltransferase_2"/>
</dbReference>
<name>A0A4D6HAW3_9EURY</name>
<dbReference type="EMBL" id="CP031310">
    <property type="protein sequence ID" value="QCC50376.1"/>
    <property type="molecule type" value="Genomic_DNA"/>
</dbReference>
<dbReference type="InterPro" id="IPR001173">
    <property type="entry name" value="Glyco_trans_2-like"/>
</dbReference>
<evidence type="ECO:0000313" key="2">
    <source>
        <dbReference type="EMBL" id="QCC50376.1"/>
    </source>
</evidence>
<organism evidence="2 3">
    <name type="scientific">Halapricum salinum</name>
    <dbReference type="NCBI Taxonomy" id="1457250"/>
    <lineage>
        <taxon>Archaea</taxon>
        <taxon>Methanobacteriati</taxon>
        <taxon>Methanobacteriota</taxon>
        <taxon>Stenosarchaea group</taxon>
        <taxon>Halobacteria</taxon>
        <taxon>Halobacteriales</taxon>
        <taxon>Haloarculaceae</taxon>
        <taxon>Halapricum</taxon>
    </lineage>
</organism>
<dbReference type="AlphaFoldDB" id="A0A4D6HAW3"/>
<gene>
    <name evidence="2" type="ORF">DV733_03605</name>
</gene>
<protein>
    <submittedName>
        <fullName evidence="2">Glycosyltransferase family 2 protein</fullName>
    </submittedName>
</protein>
<dbReference type="STRING" id="1457250.GCA_000755225_03019"/>
<dbReference type="PANTHER" id="PTHR48090:SF7">
    <property type="entry name" value="RFBJ PROTEIN"/>
    <property type="match status" value="1"/>
</dbReference>
<dbReference type="GeneID" id="39846920"/>
<dbReference type="SUPFAM" id="SSF53448">
    <property type="entry name" value="Nucleotide-diphospho-sugar transferases"/>
    <property type="match status" value="1"/>
</dbReference>
<dbReference type="InterPro" id="IPR029044">
    <property type="entry name" value="Nucleotide-diphossugar_trans"/>
</dbReference>
<feature type="domain" description="Glycosyltransferase 2-like" evidence="1">
    <location>
        <begin position="38"/>
        <end position="161"/>
    </location>
</feature>
<sequence>MTDFAVTGIGETAVRRDVEVDLTSVDETLLDEAGSIMVAIPAFDEAATIADVVASAAIHADTVLVVDDGSSDETGRVASEAGADVVRHPTNRGYGGALKTIFREAARRDPVHLVVIDADGQHDPDDVVSLVAARLETQADLVIGSRYANVESSIPAYRRLGLWLVNGATNLSLGTRGDARITDTQSGLRAYGPRAYHSLATDATIGEGMSASTDILYHVVRRGYRVVEVGVTVRYDLPDTSTENPLVHGAELMANIARLTASERPGTVVILPVVMASLLGMPFARRFKGSPSERTRRWTATALVGALVGLCTYLLLTRPRQVPETAAPHELQVRRVVRAADHLEPDVDVARN</sequence>
<dbReference type="Gene3D" id="3.90.550.10">
    <property type="entry name" value="Spore Coat Polysaccharide Biosynthesis Protein SpsA, Chain A"/>
    <property type="match status" value="1"/>
</dbReference>
<dbReference type="GO" id="GO:0016740">
    <property type="term" value="F:transferase activity"/>
    <property type="evidence" value="ECO:0007669"/>
    <property type="project" value="UniProtKB-KW"/>
</dbReference>
<dbReference type="RefSeq" id="WP_049993823.1">
    <property type="nucleotide sequence ID" value="NZ_CP031310.1"/>
</dbReference>
<proteinExistence type="predicted"/>